<dbReference type="Gene3D" id="3.10.580.10">
    <property type="entry name" value="CBS-domain"/>
    <property type="match status" value="1"/>
</dbReference>
<dbReference type="AlphaFoldDB" id="F2KPD4"/>
<proteinExistence type="predicted"/>
<dbReference type="HOGENOM" id="CLU_027866_1_0_2"/>
<dbReference type="EMBL" id="CP002588">
    <property type="protein sequence ID" value="AEA46365.1"/>
    <property type="molecule type" value="Genomic_DNA"/>
</dbReference>
<dbReference type="Pfam" id="PF03445">
    <property type="entry name" value="DUF294"/>
    <property type="match status" value="1"/>
</dbReference>
<evidence type="ECO:0000313" key="4">
    <source>
        <dbReference type="EMBL" id="AEA46365.1"/>
    </source>
</evidence>
<dbReference type="SMART" id="SM00116">
    <property type="entry name" value="CBS"/>
    <property type="match status" value="2"/>
</dbReference>
<evidence type="ECO:0000313" key="5">
    <source>
        <dbReference type="Proteomes" id="UP000008136"/>
    </source>
</evidence>
<dbReference type="InterPro" id="IPR046342">
    <property type="entry name" value="CBS_dom_sf"/>
</dbReference>
<dbReference type="GO" id="GO:0008773">
    <property type="term" value="F:[protein-PII] uridylyltransferase activity"/>
    <property type="evidence" value="ECO:0007669"/>
    <property type="project" value="InterPro"/>
</dbReference>
<keyword evidence="1 2" id="KW-0129">CBS domain</keyword>
<dbReference type="InterPro" id="IPR000644">
    <property type="entry name" value="CBS_dom"/>
</dbReference>
<dbReference type="SUPFAM" id="SSF54631">
    <property type="entry name" value="CBS-domain pair"/>
    <property type="match status" value="1"/>
</dbReference>
<name>F2KPD4_ARCVS</name>
<dbReference type="OrthoDB" id="8919at2157"/>
<reference evidence="4 5" key="1">
    <citation type="submission" date="2011-03" db="EMBL/GenBank/DDBJ databases">
        <title>The complete genome of Archaeoglobus veneficus SNP6.</title>
        <authorList>
            <consortium name="US DOE Joint Genome Institute (JGI-PGF)"/>
            <person name="Lucas S."/>
            <person name="Copeland A."/>
            <person name="Lapidus A."/>
            <person name="Bruce D."/>
            <person name="Goodwin L."/>
            <person name="Pitluck S."/>
            <person name="Kyrpides N."/>
            <person name="Mavromatis K."/>
            <person name="Pagani I."/>
            <person name="Ivanova N."/>
            <person name="Mikhailova N."/>
            <person name="Lu M."/>
            <person name="Detter J.C."/>
            <person name="Tapia R."/>
            <person name="Han C."/>
            <person name="Land M."/>
            <person name="Hauser L."/>
            <person name="Markowitz V."/>
            <person name="Cheng J.-F."/>
            <person name="Hugenholtz P."/>
            <person name="Woyke T."/>
            <person name="Wu D."/>
            <person name="Spring S."/>
            <person name="Brambilla E."/>
            <person name="Klenk H.-P."/>
            <person name="Eisen J.A."/>
        </authorList>
    </citation>
    <scope>NUCLEOTIDE SEQUENCE [LARGE SCALE GENOMIC DNA]</scope>
    <source>
        <strain>SNP6</strain>
    </source>
</reference>
<gene>
    <name evidence="4" type="ordered locus">Arcve_0332</name>
</gene>
<evidence type="ECO:0000256" key="1">
    <source>
        <dbReference type="ARBA" id="ARBA00023122"/>
    </source>
</evidence>
<dbReference type="PANTHER" id="PTHR43080">
    <property type="entry name" value="CBS DOMAIN-CONTAINING PROTEIN CBSX3, MITOCHONDRIAL"/>
    <property type="match status" value="1"/>
</dbReference>
<protein>
    <submittedName>
        <fullName evidence="4">Putative signal transduction protein with CBS domains</fullName>
    </submittedName>
</protein>
<dbReference type="Proteomes" id="UP000008136">
    <property type="component" value="Chromosome"/>
</dbReference>
<accession>F2KPD4</accession>
<dbReference type="RefSeq" id="WP_013683039.1">
    <property type="nucleotide sequence ID" value="NC_015320.1"/>
</dbReference>
<feature type="domain" description="CBS" evidence="3">
    <location>
        <begin position="16"/>
        <end position="70"/>
    </location>
</feature>
<dbReference type="KEGG" id="ave:Arcve_0332"/>
<dbReference type="PROSITE" id="PS51371">
    <property type="entry name" value="CBS"/>
    <property type="match status" value="2"/>
</dbReference>
<dbReference type="PANTHER" id="PTHR43080:SF2">
    <property type="entry name" value="CBS DOMAIN-CONTAINING PROTEIN"/>
    <property type="match status" value="1"/>
</dbReference>
<dbReference type="eggNOG" id="arCOG00631">
    <property type="taxonomic scope" value="Archaea"/>
</dbReference>
<dbReference type="Pfam" id="PF00571">
    <property type="entry name" value="CBS"/>
    <property type="match status" value="2"/>
</dbReference>
<organism evidence="4 5">
    <name type="scientific">Archaeoglobus veneficus (strain DSM 11195 / SNP6)</name>
    <dbReference type="NCBI Taxonomy" id="693661"/>
    <lineage>
        <taxon>Archaea</taxon>
        <taxon>Methanobacteriati</taxon>
        <taxon>Methanobacteriota</taxon>
        <taxon>Archaeoglobi</taxon>
        <taxon>Archaeoglobales</taxon>
        <taxon>Archaeoglobaceae</taxon>
        <taxon>Archaeoglobus</taxon>
    </lineage>
</organism>
<dbReference type="STRING" id="693661.Arcve_0332"/>
<keyword evidence="5" id="KW-1185">Reference proteome</keyword>
<sequence length="461" mass="52254">MFEGLDLQAVKIRDIISSEPVIVHPSMSIRDAARLMHSTGKSYVLLADVEIKGIVTEGDIKRAVANEVPVTTPLSKIATTNLITIDEDSTLFDAIVLFFKNRIRHLPVKRGKKIVGVISINDVLLFASRIPFYFLDSSAKAQSIDELGEIYRKLNTFIIENLARDEYVNPVDFGKILGYINDQILRSVVRLSIDELGSPPSRFSLFVMGSEGRFEQLIKSDQDNALVFENDAHREYFVELGSIIHSNLLRVGFPECRGNYTVGNEEWVRSAEEWMKLIAEWEIIYSPENLLKISIFSDMRFVYGDVSLFNLLKSVLFRLGEKDVIFIKLLVEALKFRPPIGFAGRLTSDVIDLKKDAVTPVVAPVRVLSLRFGVRAYNTAERIEELAEKGAISKELAANLKTSYVFLKRMQFLAQVANIRRGKEKINLLNLKELPKLRVEFIKDSLKSVAEFQKMVAARYL</sequence>
<dbReference type="InterPro" id="IPR005105">
    <property type="entry name" value="GlnD_Uridyltrans_N"/>
</dbReference>
<evidence type="ECO:0000256" key="2">
    <source>
        <dbReference type="PROSITE-ProRule" id="PRU00703"/>
    </source>
</evidence>
<dbReference type="CDD" id="cd05401">
    <property type="entry name" value="NT_GlnE_GlnD_like"/>
    <property type="match status" value="1"/>
</dbReference>
<dbReference type="Pfam" id="PF10335">
    <property type="entry name" value="DUF294_C"/>
    <property type="match status" value="1"/>
</dbReference>
<evidence type="ECO:0000259" key="3">
    <source>
        <dbReference type="PROSITE" id="PS51371"/>
    </source>
</evidence>
<dbReference type="GeneID" id="10393426"/>
<feature type="domain" description="CBS" evidence="3">
    <location>
        <begin position="78"/>
        <end position="137"/>
    </location>
</feature>
<dbReference type="InterPro" id="IPR018821">
    <property type="entry name" value="DUF294_put_nucleoTrafse_sb-bd"/>
</dbReference>
<dbReference type="InterPro" id="IPR051257">
    <property type="entry name" value="Diverse_CBS-Domain"/>
</dbReference>